<sequence length="119" mass="12654">MEKMRIKVNGKVYDVEVEVLSSDGAVSNIVNNSAAETQAPISRKKKTVASGGDIASPIAGVVKEIKVKVGDSVEENQLLVVLEAMKMNTNILSDRAGEVKEIPVNIGDNVAMGQTLVIF</sequence>
<keyword evidence="1" id="KW-0092">Biotin</keyword>
<dbReference type="InterPro" id="IPR001882">
    <property type="entry name" value="Biotin_BS"/>
</dbReference>
<evidence type="ECO:0000259" key="2">
    <source>
        <dbReference type="PROSITE" id="PS50968"/>
    </source>
</evidence>
<dbReference type="EMBL" id="PKTG01000096">
    <property type="protein sequence ID" value="PLX17090.1"/>
    <property type="molecule type" value="Genomic_DNA"/>
</dbReference>
<accession>A0A2N5ZEK6</accession>
<evidence type="ECO:0000313" key="3">
    <source>
        <dbReference type="EMBL" id="PLX17090.1"/>
    </source>
</evidence>
<dbReference type="FunFam" id="2.40.50.100:FF:000003">
    <property type="entry name" value="Acetyl-CoA carboxylase biotin carboxyl carrier protein"/>
    <property type="match status" value="1"/>
</dbReference>
<dbReference type="Gene3D" id="2.40.50.100">
    <property type="match status" value="1"/>
</dbReference>
<evidence type="ECO:0000256" key="1">
    <source>
        <dbReference type="ARBA" id="ARBA00023267"/>
    </source>
</evidence>
<dbReference type="InterPro" id="IPR011053">
    <property type="entry name" value="Single_hybrid_motif"/>
</dbReference>
<feature type="domain" description="Lipoyl-binding" evidence="2">
    <location>
        <begin position="45"/>
        <end position="119"/>
    </location>
</feature>
<proteinExistence type="predicted"/>
<dbReference type="SUPFAM" id="SSF51230">
    <property type="entry name" value="Single hybrid motif"/>
    <property type="match status" value="1"/>
</dbReference>
<protein>
    <submittedName>
        <fullName evidence="3">Acetyl-CoA carboxylase biotin carboxyl carrier protein subunit</fullName>
    </submittedName>
</protein>
<dbReference type="Pfam" id="PF00364">
    <property type="entry name" value="Biotin_lipoyl"/>
    <property type="match status" value="1"/>
</dbReference>
<reference evidence="3 4" key="1">
    <citation type="submission" date="2017-11" db="EMBL/GenBank/DDBJ databases">
        <title>Genome-resolved metagenomics identifies genetic mobility, metabolic interactions, and unexpected diversity in perchlorate-reducing communities.</title>
        <authorList>
            <person name="Barnum T.P."/>
            <person name="Figueroa I.A."/>
            <person name="Carlstrom C.I."/>
            <person name="Lucas L.N."/>
            <person name="Engelbrektson A.L."/>
            <person name="Coates J.D."/>
        </authorList>
    </citation>
    <scope>NUCLEOTIDE SEQUENCE [LARGE SCALE GENOMIC DNA]</scope>
    <source>
        <strain evidence="3">BM706</strain>
    </source>
</reference>
<dbReference type="PROSITE" id="PS50968">
    <property type="entry name" value="BIOTINYL_LIPOYL"/>
    <property type="match status" value="1"/>
</dbReference>
<organism evidence="3 4">
    <name type="scientific">Muiribacterium halophilum</name>
    <dbReference type="NCBI Taxonomy" id="2053465"/>
    <lineage>
        <taxon>Bacteria</taxon>
        <taxon>Candidatus Muiribacteriota</taxon>
        <taxon>Candidatus Muiribacteriia</taxon>
        <taxon>Candidatus Muiribacteriales</taxon>
        <taxon>Candidatus Muiribacteriaceae</taxon>
        <taxon>Candidatus Muiribacterium</taxon>
    </lineage>
</organism>
<dbReference type="Proteomes" id="UP000234857">
    <property type="component" value="Unassembled WGS sequence"/>
</dbReference>
<dbReference type="AlphaFoldDB" id="A0A2N5ZEK6"/>
<dbReference type="PANTHER" id="PTHR45266">
    <property type="entry name" value="OXALOACETATE DECARBOXYLASE ALPHA CHAIN"/>
    <property type="match status" value="1"/>
</dbReference>
<comment type="caution">
    <text evidence="3">The sequence shown here is derived from an EMBL/GenBank/DDBJ whole genome shotgun (WGS) entry which is preliminary data.</text>
</comment>
<dbReference type="CDD" id="cd06850">
    <property type="entry name" value="biotinyl_domain"/>
    <property type="match status" value="1"/>
</dbReference>
<gene>
    <name evidence="3" type="ORF">C0601_08440</name>
</gene>
<evidence type="ECO:0000313" key="4">
    <source>
        <dbReference type="Proteomes" id="UP000234857"/>
    </source>
</evidence>
<dbReference type="InterPro" id="IPR000089">
    <property type="entry name" value="Biotin_lipoyl"/>
</dbReference>
<dbReference type="InterPro" id="IPR050709">
    <property type="entry name" value="Biotin_Carboxyl_Carrier/Decarb"/>
</dbReference>
<dbReference type="PROSITE" id="PS00188">
    <property type="entry name" value="BIOTIN"/>
    <property type="match status" value="1"/>
</dbReference>
<name>A0A2N5ZEK6_MUIH1</name>
<dbReference type="PANTHER" id="PTHR45266:SF3">
    <property type="entry name" value="OXALOACETATE DECARBOXYLASE ALPHA CHAIN"/>
    <property type="match status" value="1"/>
</dbReference>